<dbReference type="GO" id="GO:0043190">
    <property type="term" value="C:ATP-binding cassette (ABC) transporter complex"/>
    <property type="evidence" value="ECO:0007669"/>
    <property type="project" value="InterPro"/>
</dbReference>
<evidence type="ECO:0000256" key="5">
    <source>
        <dbReference type="SAM" id="SignalP"/>
    </source>
</evidence>
<dbReference type="Gene3D" id="3.90.76.10">
    <property type="entry name" value="Dipeptide-binding Protein, Domain 1"/>
    <property type="match status" value="1"/>
</dbReference>
<comment type="similarity">
    <text evidence="2">Belongs to the bacterial solute-binding protein 5 family.</text>
</comment>
<evidence type="ECO:0000256" key="1">
    <source>
        <dbReference type="ARBA" id="ARBA00004196"/>
    </source>
</evidence>
<protein>
    <submittedName>
        <fullName evidence="7">Peptide ABC transporter substrate-binding protein</fullName>
    </submittedName>
</protein>
<dbReference type="GO" id="GO:0030313">
    <property type="term" value="C:cell envelope"/>
    <property type="evidence" value="ECO:0007669"/>
    <property type="project" value="UniProtKB-SubCell"/>
</dbReference>
<dbReference type="Gene3D" id="3.10.105.10">
    <property type="entry name" value="Dipeptide-binding Protein, Domain 3"/>
    <property type="match status" value="1"/>
</dbReference>
<dbReference type="Proteomes" id="UP000434036">
    <property type="component" value="Unassembled WGS sequence"/>
</dbReference>
<dbReference type="PANTHER" id="PTHR30290">
    <property type="entry name" value="PERIPLASMIC BINDING COMPONENT OF ABC TRANSPORTER"/>
    <property type="match status" value="1"/>
</dbReference>
<dbReference type="PIRSF" id="PIRSF002741">
    <property type="entry name" value="MppA"/>
    <property type="match status" value="1"/>
</dbReference>
<keyword evidence="8" id="KW-1185">Reference proteome</keyword>
<accession>A0A6N8U7F2</accession>
<evidence type="ECO:0000256" key="2">
    <source>
        <dbReference type="ARBA" id="ARBA00005695"/>
    </source>
</evidence>
<dbReference type="GO" id="GO:0042597">
    <property type="term" value="C:periplasmic space"/>
    <property type="evidence" value="ECO:0007669"/>
    <property type="project" value="UniProtKB-ARBA"/>
</dbReference>
<keyword evidence="3" id="KW-0813">Transport</keyword>
<dbReference type="SUPFAM" id="SSF53850">
    <property type="entry name" value="Periplasmic binding protein-like II"/>
    <property type="match status" value="1"/>
</dbReference>
<organism evidence="7 8">
    <name type="scientific">Copranaerobaculum intestinale</name>
    <dbReference type="NCBI Taxonomy" id="2692629"/>
    <lineage>
        <taxon>Bacteria</taxon>
        <taxon>Bacillati</taxon>
        <taxon>Bacillota</taxon>
        <taxon>Erysipelotrichia</taxon>
        <taxon>Erysipelotrichales</taxon>
        <taxon>Erysipelotrichaceae</taxon>
        <taxon>Copranaerobaculum</taxon>
    </lineage>
</organism>
<dbReference type="Pfam" id="PF00496">
    <property type="entry name" value="SBP_bac_5"/>
    <property type="match status" value="1"/>
</dbReference>
<evidence type="ECO:0000259" key="6">
    <source>
        <dbReference type="Pfam" id="PF00496"/>
    </source>
</evidence>
<dbReference type="EMBL" id="WUUQ01000002">
    <property type="protein sequence ID" value="MXQ73465.1"/>
    <property type="molecule type" value="Genomic_DNA"/>
</dbReference>
<evidence type="ECO:0000256" key="4">
    <source>
        <dbReference type="ARBA" id="ARBA00022729"/>
    </source>
</evidence>
<evidence type="ECO:0000313" key="8">
    <source>
        <dbReference type="Proteomes" id="UP000434036"/>
    </source>
</evidence>
<reference evidence="7 8" key="2">
    <citation type="submission" date="2020-01" db="EMBL/GenBank/DDBJ databases">
        <title>Clostridiaceae sp. nov. isolated from the gut of human by culturomics.</title>
        <authorList>
            <person name="Chang Y."/>
        </authorList>
    </citation>
    <scope>NUCLEOTIDE SEQUENCE [LARGE SCALE GENOMIC DNA]</scope>
    <source>
        <strain evidence="7 8">DONG20-135</strain>
    </source>
</reference>
<feature type="chain" id="PRO_5039078584" evidence="5">
    <location>
        <begin position="20"/>
        <end position="539"/>
    </location>
</feature>
<comment type="caution">
    <text evidence="7">The sequence shown here is derived from an EMBL/GenBank/DDBJ whole genome shotgun (WGS) entry which is preliminary data.</text>
</comment>
<sequence>MKKLCLFAVSALMMATALTGCGSDSKDSSKPKTAMTVAIGGDVKDLDPAKASDSISNNVLVEMYEGLFEYDKNGNLKNQLCDSYTVSDDGLVYTFKLKDAKWSDGKAITAGDFEYGIKRSATYGADAYYGHFIYDSVVGAYDLFKANASVADASNMGVKALDDKTLEIRLTARTPYFLNVLTSGVFYPAREDYAKEKESTWANKKGYPTNGPFVLDYYSAKDKVVLKKNKNYRQAKKVNLKELTFKVMSDQQAQLSAFKTGEVDLATSVPSDVATDDAYKNTLFTIDPFVINYFVTVNATGSNEALHDVRVRKALMKSVDRKSILKVLNGGKLQYELFGFIPKGIPDTKGDFRTNADKEDKYAAEDLEEAKKLLKEAGYDTKNPLKLTYKYNANQMHTDVAQVLKENWKKIGVEVELQTNETQAFFDARDNGDFELARHAMSADYMDPTAYLDMYKSIAQKTAVVNDADYDALLAQANEEADPAKRMEILHAAEKLLVADQAYVIPLFGYSDPMLLQEGISGIESNPAGHYVLAFVKVK</sequence>
<dbReference type="InterPro" id="IPR030678">
    <property type="entry name" value="Peptide/Ni-bd"/>
</dbReference>
<dbReference type="Gene3D" id="3.40.190.10">
    <property type="entry name" value="Periplasmic binding protein-like II"/>
    <property type="match status" value="1"/>
</dbReference>
<dbReference type="InterPro" id="IPR000914">
    <property type="entry name" value="SBP_5_dom"/>
</dbReference>
<feature type="signal peptide" evidence="5">
    <location>
        <begin position="1"/>
        <end position="19"/>
    </location>
</feature>
<dbReference type="GO" id="GO:1904680">
    <property type="term" value="F:peptide transmembrane transporter activity"/>
    <property type="evidence" value="ECO:0007669"/>
    <property type="project" value="TreeGrafter"/>
</dbReference>
<dbReference type="PROSITE" id="PS51257">
    <property type="entry name" value="PROKAR_LIPOPROTEIN"/>
    <property type="match status" value="1"/>
</dbReference>
<name>A0A6N8U7F2_9FIRM</name>
<proteinExistence type="inferred from homology"/>
<dbReference type="PANTHER" id="PTHR30290:SF10">
    <property type="entry name" value="PERIPLASMIC OLIGOPEPTIDE-BINDING PROTEIN-RELATED"/>
    <property type="match status" value="1"/>
</dbReference>
<evidence type="ECO:0000313" key="7">
    <source>
        <dbReference type="EMBL" id="MXQ73465.1"/>
    </source>
</evidence>
<reference evidence="7 8" key="1">
    <citation type="submission" date="2019-12" db="EMBL/GenBank/DDBJ databases">
        <authorList>
            <person name="Yang R."/>
        </authorList>
    </citation>
    <scope>NUCLEOTIDE SEQUENCE [LARGE SCALE GENOMIC DNA]</scope>
    <source>
        <strain evidence="7 8">DONG20-135</strain>
    </source>
</reference>
<dbReference type="CDD" id="cd08504">
    <property type="entry name" value="PBP2_OppA"/>
    <property type="match status" value="1"/>
</dbReference>
<dbReference type="RefSeq" id="WP_160624911.1">
    <property type="nucleotide sequence ID" value="NZ_WUUQ01000002.1"/>
</dbReference>
<dbReference type="AlphaFoldDB" id="A0A6N8U7F2"/>
<dbReference type="GO" id="GO:0015833">
    <property type="term" value="P:peptide transport"/>
    <property type="evidence" value="ECO:0007669"/>
    <property type="project" value="TreeGrafter"/>
</dbReference>
<comment type="subcellular location">
    <subcellularLocation>
        <location evidence="1">Cell envelope</location>
    </subcellularLocation>
</comment>
<dbReference type="InterPro" id="IPR039424">
    <property type="entry name" value="SBP_5"/>
</dbReference>
<feature type="domain" description="Solute-binding protein family 5" evidence="6">
    <location>
        <begin position="76"/>
        <end position="457"/>
    </location>
</feature>
<evidence type="ECO:0000256" key="3">
    <source>
        <dbReference type="ARBA" id="ARBA00022448"/>
    </source>
</evidence>
<keyword evidence="4 5" id="KW-0732">Signal</keyword>
<gene>
    <name evidence="7" type="ORF">GSF08_05910</name>
</gene>